<dbReference type="Pfam" id="PF03909">
    <property type="entry name" value="BSD"/>
    <property type="match status" value="1"/>
</dbReference>
<evidence type="ECO:0000256" key="1">
    <source>
        <dbReference type="SAM" id="MobiDB-lite"/>
    </source>
</evidence>
<reference evidence="3" key="2">
    <citation type="journal article" date="2024" name="Plant">
        <title>Genomic evolution and insights into agronomic trait innovations of Sesamum species.</title>
        <authorList>
            <person name="Miao H."/>
            <person name="Wang L."/>
            <person name="Qu L."/>
            <person name="Liu H."/>
            <person name="Sun Y."/>
            <person name="Le M."/>
            <person name="Wang Q."/>
            <person name="Wei S."/>
            <person name="Zheng Y."/>
            <person name="Lin W."/>
            <person name="Duan Y."/>
            <person name="Cao H."/>
            <person name="Xiong S."/>
            <person name="Wang X."/>
            <person name="Wei L."/>
            <person name="Li C."/>
            <person name="Ma Q."/>
            <person name="Ju M."/>
            <person name="Zhao R."/>
            <person name="Li G."/>
            <person name="Mu C."/>
            <person name="Tian Q."/>
            <person name="Mei H."/>
            <person name="Zhang T."/>
            <person name="Gao T."/>
            <person name="Zhang H."/>
        </authorList>
    </citation>
    <scope>NUCLEOTIDE SEQUENCE</scope>
    <source>
        <strain evidence="3">G02</strain>
    </source>
</reference>
<comment type="caution">
    <text evidence="3">The sequence shown here is derived from an EMBL/GenBank/DDBJ whole genome shotgun (WGS) entry which is preliminary data.</text>
</comment>
<evidence type="ECO:0000259" key="2">
    <source>
        <dbReference type="PROSITE" id="PS50858"/>
    </source>
</evidence>
<protein>
    <recommendedName>
        <fullName evidence="2">BSD domain-containing protein</fullName>
    </recommendedName>
</protein>
<dbReference type="InterPro" id="IPR005607">
    <property type="entry name" value="BSD_dom"/>
</dbReference>
<reference evidence="3" key="1">
    <citation type="submission" date="2020-06" db="EMBL/GenBank/DDBJ databases">
        <authorList>
            <person name="Li T."/>
            <person name="Hu X."/>
            <person name="Zhang T."/>
            <person name="Song X."/>
            <person name="Zhang H."/>
            <person name="Dai N."/>
            <person name="Sheng W."/>
            <person name="Hou X."/>
            <person name="Wei L."/>
        </authorList>
    </citation>
    <scope>NUCLEOTIDE SEQUENCE</scope>
    <source>
        <strain evidence="3">G02</strain>
        <tissue evidence="3">Leaf</tissue>
    </source>
</reference>
<feature type="compositionally biased region" description="Acidic residues" evidence="1">
    <location>
        <begin position="422"/>
        <end position="438"/>
    </location>
</feature>
<dbReference type="InterPro" id="IPR035925">
    <property type="entry name" value="BSD_dom_sf"/>
</dbReference>
<dbReference type="SUPFAM" id="SSF140383">
    <property type="entry name" value="BSD domain-like"/>
    <property type="match status" value="1"/>
</dbReference>
<proteinExistence type="predicted"/>
<organism evidence="3">
    <name type="scientific">Sesamum radiatum</name>
    <name type="common">Black benniseed</name>
    <dbReference type="NCBI Taxonomy" id="300843"/>
    <lineage>
        <taxon>Eukaryota</taxon>
        <taxon>Viridiplantae</taxon>
        <taxon>Streptophyta</taxon>
        <taxon>Embryophyta</taxon>
        <taxon>Tracheophyta</taxon>
        <taxon>Spermatophyta</taxon>
        <taxon>Magnoliopsida</taxon>
        <taxon>eudicotyledons</taxon>
        <taxon>Gunneridae</taxon>
        <taxon>Pentapetalae</taxon>
        <taxon>asterids</taxon>
        <taxon>lamiids</taxon>
        <taxon>Lamiales</taxon>
        <taxon>Pedaliaceae</taxon>
        <taxon>Sesamum</taxon>
    </lineage>
</organism>
<feature type="region of interest" description="Disordered" evidence="1">
    <location>
        <begin position="1"/>
        <end position="91"/>
    </location>
</feature>
<feature type="compositionally biased region" description="Basic and acidic residues" evidence="1">
    <location>
        <begin position="44"/>
        <end position="62"/>
    </location>
</feature>
<dbReference type="PROSITE" id="PS50858">
    <property type="entry name" value="BSD"/>
    <property type="match status" value="1"/>
</dbReference>
<dbReference type="EMBL" id="JACGWJ010000016">
    <property type="protein sequence ID" value="KAL0361130.1"/>
    <property type="molecule type" value="Genomic_DNA"/>
</dbReference>
<dbReference type="SUPFAM" id="SSF101447">
    <property type="entry name" value="Formin homology 2 domain (FH2 domain)"/>
    <property type="match status" value="1"/>
</dbReference>
<dbReference type="PANTHER" id="PTHR31923:SF27">
    <property type="entry name" value="BSD DOMAIN-CONTAINING PROTEIN"/>
    <property type="match status" value="1"/>
</dbReference>
<feature type="region of interest" description="Disordered" evidence="1">
    <location>
        <begin position="106"/>
        <end position="127"/>
    </location>
</feature>
<dbReference type="Gene3D" id="1.10.3970.10">
    <property type="entry name" value="BSD domain"/>
    <property type="match status" value="1"/>
</dbReference>
<name>A0AAW2PZW6_SESRA</name>
<feature type="region of interest" description="Disordered" evidence="1">
    <location>
        <begin position="411"/>
        <end position="450"/>
    </location>
</feature>
<evidence type="ECO:0000313" key="3">
    <source>
        <dbReference type="EMBL" id="KAL0361130.1"/>
    </source>
</evidence>
<dbReference type="PANTHER" id="PTHR31923">
    <property type="entry name" value="BSD DOMAIN-CONTAINING PROTEIN"/>
    <property type="match status" value="1"/>
</dbReference>
<feature type="compositionally biased region" description="Pro residues" evidence="1">
    <location>
        <begin position="110"/>
        <end position="122"/>
    </location>
</feature>
<dbReference type="AlphaFoldDB" id="A0AAW2PZW6"/>
<feature type="compositionally biased region" description="Acidic residues" evidence="1">
    <location>
        <begin position="15"/>
        <end position="24"/>
    </location>
</feature>
<gene>
    <name evidence="3" type="ORF">Sradi_3797500</name>
</gene>
<accession>A0AAW2PZW6</accession>
<sequence>MSWLARSIANTLRLDDEEEEDVVEEKETRDGAIPRPTPDDAVQSEDRPRDSELYTKDRRLTDSDGGASNNHGGGEDFENDNNQGRGVKEDLSELKDSLTRQIWGVASFLAPPPPPPPPPPPTLSLTSGLIHLQSKSDVAGLGNDDDEEGEEDEELVEYEERDSGQFSEVGNFYPSEDYYTKIIESAVGITEEVLAFARNIAHHPETWLDFPLSEEVEFDDSDISDAQYKHAMAVEYLAPRLAALRIELCPFHMSEGYFWMVYFVLLHSRLNKYDADLLSSPQFLTKNFDETEQYALVVLICVTGLQIVQARAMWMPELQKRTKEESYWLGMSDFHSKESADSMRENFIVHSHEDAYFGNVSSQISPYESSMHHMTADHEIEKHTFNEVEFIDKSVIKEDPAPKLLEKEIVVGSSVETPVHDDNDDDDDDDDNDDDDWLKDDPDLIGYSGTSIVVNEEDISFSDLEEDLDCSMPIKHAVASTEGNRTKTS</sequence>
<dbReference type="SMART" id="SM00751">
    <property type="entry name" value="BSD"/>
    <property type="match status" value="1"/>
</dbReference>
<feature type="domain" description="BSD" evidence="2">
    <location>
        <begin position="218"/>
        <end position="270"/>
    </location>
</feature>